<dbReference type="AlphaFoldDB" id="A0A919V333"/>
<dbReference type="EMBL" id="BOOU01000013">
    <property type="protein sequence ID" value="GII75900.1"/>
    <property type="molecule type" value="Genomic_DNA"/>
</dbReference>
<proteinExistence type="predicted"/>
<dbReference type="Gene3D" id="1.50.10.20">
    <property type="match status" value="1"/>
</dbReference>
<name>A0A919V333_9ACTN</name>
<evidence type="ECO:0000259" key="1">
    <source>
        <dbReference type="Pfam" id="PF13243"/>
    </source>
</evidence>
<organism evidence="2 3">
    <name type="scientific">Sphaerisporangium rufum</name>
    <dbReference type="NCBI Taxonomy" id="1381558"/>
    <lineage>
        <taxon>Bacteria</taxon>
        <taxon>Bacillati</taxon>
        <taxon>Actinomycetota</taxon>
        <taxon>Actinomycetes</taxon>
        <taxon>Streptosporangiales</taxon>
        <taxon>Streptosporangiaceae</taxon>
        <taxon>Sphaerisporangium</taxon>
    </lineage>
</organism>
<dbReference type="Pfam" id="PF13243">
    <property type="entry name" value="SQHop_cyclase_C"/>
    <property type="match status" value="1"/>
</dbReference>
<dbReference type="RefSeq" id="WP_239136897.1">
    <property type="nucleotide sequence ID" value="NZ_BOOU01000013.1"/>
</dbReference>
<dbReference type="SUPFAM" id="SSF48239">
    <property type="entry name" value="Terpenoid cyclases/Protein prenyltransferases"/>
    <property type="match status" value="1"/>
</dbReference>
<feature type="domain" description="Squalene cyclase C-terminal" evidence="1">
    <location>
        <begin position="369"/>
        <end position="473"/>
    </location>
</feature>
<evidence type="ECO:0000313" key="3">
    <source>
        <dbReference type="Proteomes" id="UP000655287"/>
    </source>
</evidence>
<dbReference type="InterPro" id="IPR032696">
    <property type="entry name" value="SQ_cyclase_C"/>
</dbReference>
<keyword evidence="3" id="KW-1185">Reference proteome</keyword>
<evidence type="ECO:0000313" key="2">
    <source>
        <dbReference type="EMBL" id="GII75900.1"/>
    </source>
</evidence>
<accession>A0A919V333</accession>
<gene>
    <name evidence="2" type="ORF">Sru01_08820</name>
</gene>
<reference evidence="2" key="1">
    <citation type="submission" date="2021-01" db="EMBL/GenBank/DDBJ databases">
        <title>Whole genome shotgun sequence of Sphaerisporangium rufum NBRC 109079.</title>
        <authorList>
            <person name="Komaki H."/>
            <person name="Tamura T."/>
        </authorList>
    </citation>
    <scope>NUCLEOTIDE SEQUENCE</scope>
    <source>
        <strain evidence="2">NBRC 109079</strain>
    </source>
</reference>
<dbReference type="Proteomes" id="UP000655287">
    <property type="component" value="Unassembled WGS sequence"/>
</dbReference>
<comment type="caution">
    <text evidence="2">The sequence shown here is derived from an EMBL/GenBank/DDBJ whole genome shotgun (WGS) entry which is preliminary data.</text>
</comment>
<sequence>MTALNPCPATITAPSLPAGGIQAGGTGPQRDQAALDAHPDEITAAARELVAGLGTRPLGQVSPSVYETGRLVTLAPWLTGHAERVRHLLVTQRTGGDWGVHDGYALVPTLSATEALLAESRRRSPGHARDRPAAAADRGLRALREPLRRASGEGMPDLPAIELIVPYLVTAINGHLRAGALPGAAPLAPPSGAAADRVAALGAALRAGATPPEKLLHALEVTGTAAHRAPGVRPAAGTVGASPAATAAWLGVPGTAGLDAAAVRHLEEAARPHGGPVPCGLPITVFERGWVLSWLARAGIRVTVPAVLTESLAGALAPGGVAAGPGLPADADTTSVALYALTLLGRPADPEGLWPFRAGPHFQTWRGEDGASTTVNAHVLDAFRAHAARYPDASPRYAAAIAEVAGWLRAAQRPDGDWTDRWHVSPYYATMSCALALDELGGPAPEVAAAVRFVRESQRDDGGWGAWRSTAEETAYALHVLTLTRAGRRDPGRPRACAAGRDFLLRTAEHAVHPPMWVDKDLYAPSAIIHAAVLGALALTAGLDAAAAGHPPSRIPT</sequence>
<protein>
    <recommendedName>
        <fullName evidence="1">Squalene cyclase C-terminal domain-containing protein</fullName>
    </recommendedName>
</protein>
<dbReference type="Gene3D" id="1.50.10.160">
    <property type="match status" value="1"/>
</dbReference>
<dbReference type="InterPro" id="IPR008930">
    <property type="entry name" value="Terpenoid_cyclase/PrenylTrfase"/>
</dbReference>